<dbReference type="CDD" id="cd02042">
    <property type="entry name" value="ParAB_family"/>
    <property type="match status" value="1"/>
</dbReference>
<dbReference type="Proteomes" id="UP000276103">
    <property type="component" value="Unassembled WGS sequence"/>
</dbReference>
<dbReference type="AlphaFoldDB" id="A0A3S1AAG8"/>
<feature type="domain" description="AAA" evidence="1">
    <location>
        <begin position="13"/>
        <end position="212"/>
    </location>
</feature>
<proteinExistence type="predicted"/>
<gene>
    <name evidence="2" type="ORF">DSM107003_23460</name>
</gene>
<protein>
    <recommendedName>
        <fullName evidence="1">AAA domain-containing protein</fullName>
    </recommendedName>
</protein>
<organism evidence="2 3">
    <name type="scientific">Trichormus variabilis SAG 1403-4b</name>
    <dbReference type="NCBI Taxonomy" id="447716"/>
    <lineage>
        <taxon>Bacteria</taxon>
        <taxon>Bacillati</taxon>
        <taxon>Cyanobacteriota</taxon>
        <taxon>Cyanophyceae</taxon>
        <taxon>Nostocales</taxon>
        <taxon>Nostocaceae</taxon>
        <taxon>Trichormus</taxon>
    </lineage>
</organism>
<dbReference type="EMBL" id="RSCM01000006">
    <property type="protein sequence ID" value="RUS96940.1"/>
    <property type="molecule type" value="Genomic_DNA"/>
</dbReference>
<dbReference type="InterPro" id="IPR025669">
    <property type="entry name" value="AAA_dom"/>
</dbReference>
<name>A0A3S1AAG8_ANAVA</name>
<dbReference type="InterPro" id="IPR027417">
    <property type="entry name" value="P-loop_NTPase"/>
</dbReference>
<evidence type="ECO:0000313" key="2">
    <source>
        <dbReference type="EMBL" id="RUS96940.1"/>
    </source>
</evidence>
<dbReference type="Pfam" id="PF13614">
    <property type="entry name" value="AAA_31"/>
    <property type="match status" value="1"/>
</dbReference>
<evidence type="ECO:0000259" key="1">
    <source>
        <dbReference type="Pfam" id="PF13614"/>
    </source>
</evidence>
<dbReference type="InterPro" id="IPR050678">
    <property type="entry name" value="DNA_Partitioning_ATPase"/>
</dbReference>
<comment type="caution">
    <text evidence="2">The sequence shown here is derived from an EMBL/GenBank/DDBJ whole genome shotgun (WGS) entry which is preliminary data.</text>
</comment>
<evidence type="ECO:0000313" key="3">
    <source>
        <dbReference type="Proteomes" id="UP000276103"/>
    </source>
</evidence>
<dbReference type="PANTHER" id="PTHR13696:SF52">
    <property type="entry name" value="PARA FAMILY PROTEIN CT_582"/>
    <property type="match status" value="1"/>
</dbReference>
<reference evidence="2 3" key="1">
    <citation type="journal article" date="2019" name="Genome Biol. Evol.">
        <title>Day and night: Metabolic profiles and evolutionary relationships of six axenic non-marine cyanobacteria.</title>
        <authorList>
            <person name="Will S.E."/>
            <person name="Henke P."/>
            <person name="Boedeker C."/>
            <person name="Huang S."/>
            <person name="Brinkmann H."/>
            <person name="Rohde M."/>
            <person name="Jarek M."/>
            <person name="Friedl T."/>
            <person name="Seufert S."/>
            <person name="Schumacher M."/>
            <person name="Overmann J."/>
            <person name="Neumann-Schaal M."/>
            <person name="Petersen J."/>
        </authorList>
    </citation>
    <scope>NUCLEOTIDE SEQUENCE [LARGE SCALE GENOMIC DNA]</scope>
    <source>
        <strain evidence="2 3">SAG 1403-4b</strain>
    </source>
</reference>
<dbReference type="Gene3D" id="3.40.50.300">
    <property type="entry name" value="P-loop containing nucleotide triphosphate hydrolases"/>
    <property type="match status" value="1"/>
</dbReference>
<accession>A0A3S1AAG8</accession>
<sequence length="296" mass="33927">MPRICIYTKNMTAKVVSVCNLKGGVGKTTIVMALAEYLAGDTMCGKRVLAIDLDPQSNLTSALMSEEVWEKQFESKKVTLPYLFKDPEYFFDNFLKNQDFIVNKNISNVRNRNSFTCLHLIPSSPKLFEIQEDLPLNYSSINLKPVELIRAIIKPLLKNYDYVLIDCPPNINQVTKSAFFASDACIIPCVPNRMSIHGLDLLLEQIDKFNRYYIHGLKPVGTLISRYNRTIAQTENLNSIITNPFYPQVFKTKILERAKIAETLELSNYLTYKQKYEDSHSSMIELAKEFIQRVGK</sequence>
<dbReference type="PANTHER" id="PTHR13696">
    <property type="entry name" value="P-LOOP CONTAINING NUCLEOSIDE TRIPHOSPHATE HYDROLASE"/>
    <property type="match status" value="1"/>
</dbReference>
<keyword evidence="3" id="KW-1185">Reference proteome</keyword>
<dbReference type="SUPFAM" id="SSF52540">
    <property type="entry name" value="P-loop containing nucleoside triphosphate hydrolases"/>
    <property type="match status" value="1"/>
</dbReference>